<feature type="compositionally biased region" description="Basic and acidic residues" evidence="8">
    <location>
        <begin position="399"/>
        <end position="421"/>
    </location>
</feature>
<dbReference type="PANTHER" id="PTHR47959:SF13">
    <property type="entry name" value="ATP-DEPENDENT RNA HELICASE RHLE"/>
    <property type="match status" value="1"/>
</dbReference>
<reference evidence="12 13" key="1">
    <citation type="journal article" date="2012" name="Stand. Genomic Sci.">
        <title>Complete genome sequencing and analysis of Saprospira grandis str. Lewin, a predatory marine bacterium.</title>
        <authorList>
            <person name="Saw J.H."/>
            <person name="Yuryev A."/>
            <person name="Kanbe M."/>
            <person name="Hou S."/>
            <person name="Young A.G."/>
            <person name="Aizawa S."/>
            <person name="Alam M."/>
        </authorList>
    </citation>
    <scope>NUCLEOTIDE SEQUENCE [LARGE SCALE GENOMIC DNA]</scope>
    <source>
        <strain evidence="12 13">Lewin</strain>
    </source>
</reference>
<dbReference type="InterPro" id="IPR050079">
    <property type="entry name" value="DEAD_box_RNA_helicase"/>
</dbReference>
<dbReference type="InterPro" id="IPR044742">
    <property type="entry name" value="DEAD/DEAH_RhlB"/>
</dbReference>
<feature type="domain" description="Helicase ATP-binding" evidence="9">
    <location>
        <begin position="37"/>
        <end position="208"/>
    </location>
</feature>
<dbReference type="CDD" id="cd00268">
    <property type="entry name" value="DEADc"/>
    <property type="match status" value="1"/>
</dbReference>
<dbReference type="PROSITE" id="PS51192">
    <property type="entry name" value="HELICASE_ATP_BIND_1"/>
    <property type="match status" value="1"/>
</dbReference>
<dbReference type="SMART" id="SM00490">
    <property type="entry name" value="HELICc"/>
    <property type="match status" value="1"/>
</dbReference>
<keyword evidence="3 7" id="KW-0347">Helicase</keyword>
<dbReference type="CDD" id="cd18787">
    <property type="entry name" value="SF2_C_DEAD"/>
    <property type="match status" value="1"/>
</dbReference>
<dbReference type="GO" id="GO:0005829">
    <property type="term" value="C:cytosol"/>
    <property type="evidence" value="ECO:0007669"/>
    <property type="project" value="TreeGrafter"/>
</dbReference>
<dbReference type="SUPFAM" id="SSF52540">
    <property type="entry name" value="P-loop containing nucleoside triphosphate hydrolases"/>
    <property type="match status" value="1"/>
</dbReference>
<dbReference type="InterPro" id="IPR000629">
    <property type="entry name" value="RNA-helicase_DEAD-box_CS"/>
</dbReference>
<dbReference type="InterPro" id="IPR014001">
    <property type="entry name" value="Helicase_ATP-bd"/>
</dbReference>
<evidence type="ECO:0000256" key="1">
    <source>
        <dbReference type="ARBA" id="ARBA00022741"/>
    </source>
</evidence>
<keyword evidence="4 7" id="KW-0067">ATP-binding</keyword>
<dbReference type="PROSITE" id="PS51195">
    <property type="entry name" value="Q_MOTIF"/>
    <property type="match status" value="1"/>
</dbReference>
<feature type="compositionally biased region" description="Basic residues" evidence="8">
    <location>
        <begin position="422"/>
        <end position="434"/>
    </location>
</feature>
<feature type="domain" description="Helicase C-terminal" evidence="10">
    <location>
        <begin position="233"/>
        <end position="385"/>
    </location>
</feature>
<dbReference type="eggNOG" id="COG0513">
    <property type="taxonomic scope" value="Bacteria"/>
</dbReference>
<dbReference type="InterPro" id="IPR011545">
    <property type="entry name" value="DEAD/DEAH_box_helicase_dom"/>
</dbReference>
<protein>
    <submittedName>
        <fullName evidence="12">ATP-dependent RNA helicase</fullName>
    </submittedName>
</protein>
<feature type="short sequence motif" description="Q motif" evidence="6">
    <location>
        <begin position="6"/>
        <end position="34"/>
    </location>
</feature>
<dbReference type="Proteomes" id="UP000007519">
    <property type="component" value="Chromosome"/>
</dbReference>
<comment type="similarity">
    <text evidence="5 7">Belongs to the DEAD box helicase family.</text>
</comment>
<evidence type="ECO:0000259" key="10">
    <source>
        <dbReference type="PROSITE" id="PS51194"/>
    </source>
</evidence>
<evidence type="ECO:0000313" key="12">
    <source>
        <dbReference type="EMBL" id="AFC26565.1"/>
    </source>
</evidence>
<evidence type="ECO:0000256" key="5">
    <source>
        <dbReference type="ARBA" id="ARBA00038437"/>
    </source>
</evidence>
<organism evidence="12 13">
    <name type="scientific">Saprospira grandis (strain Lewin)</name>
    <dbReference type="NCBI Taxonomy" id="984262"/>
    <lineage>
        <taxon>Bacteria</taxon>
        <taxon>Pseudomonadati</taxon>
        <taxon>Bacteroidota</taxon>
        <taxon>Saprospiria</taxon>
        <taxon>Saprospirales</taxon>
        <taxon>Saprospiraceae</taxon>
        <taxon>Saprospira</taxon>
    </lineage>
</organism>
<dbReference type="Pfam" id="PF00271">
    <property type="entry name" value="Helicase_C"/>
    <property type="match status" value="1"/>
</dbReference>
<sequence>MSITKENFGPLGLSPQYIKALEDLGFEQPTGIQEKAIPLIRGGQHLIGIAQTGTGKTAAYLLPSLQKLQYHQPDFIRAIIMVPTKELVLQVLEQQQELAKYTDIKMVGLYGGVGWQKQAKQLEAGTDMVVCTPRRLFELYERMNLDLRKVEILILDEADRMLDMGFRPQINTLLDLLPRKKQNLLFSATFSPEVEELSWNFMDFPHKVEITPEATPVETVEQRLYYTPNFGTKLNLLVHLFQKEEGFDRVIIFVRSKRSANKVFEALQHARLEGEMRLIHSNKGQNSRINAFKEFKEGLLRILVSTDVMARGIDIPEVSHVINFEVPRLHEDYVHRIGRTGRAFRTGTAISFAQAAEQYHIQKIQKKIRMAIPVYDLPANLEIPETPFAEKQEIAKEIDHQKRKEDPNFQGAFHEKKDYKQKQKQKSSKRKRQFNGKAKSYIQKTTPKKKTTSKRNRHKK</sequence>
<accession>H6L605</accession>
<dbReference type="OrthoDB" id="9785240at2"/>
<dbReference type="PROSITE" id="PS00039">
    <property type="entry name" value="DEAD_ATP_HELICASE"/>
    <property type="match status" value="1"/>
</dbReference>
<dbReference type="GO" id="GO:0005524">
    <property type="term" value="F:ATP binding"/>
    <property type="evidence" value="ECO:0007669"/>
    <property type="project" value="UniProtKB-KW"/>
</dbReference>
<dbReference type="InterPro" id="IPR014014">
    <property type="entry name" value="RNA_helicase_DEAD_Q_motif"/>
</dbReference>
<dbReference type="Gene3D" id="3.40.50.300">
    <property type="entry name" value="P-loop containing nucleotide triphosphate hydrolases"/>
    <property type="match status" value="2"/>
</dbReference>
<proteinExistence type="inferred from homology"/>
<evidence type="ECO:0000259" key="9">
    <source>
        <dbReference type="PROSITE" id="PS51192"/>
    </source>
</evidence>
<evidence type="ECO:0000256" key="2">
    <source>
        <dbReference type="ARBA" id="ARBA00022801"/>
    </source>
</evidence>
<feature type="domain" description="DEAD-box RNA helicase Q" evidence="11">
    <location>
        <begin position="6"/>
        <end position="34"/>
    </location>
</feature>
<dbReference type="HOGENOM" id="CLU_003041_1_3_10"/>
<evidence type="ECO:0000313" key="13">
    <source>
        <dbReference type="Proteomes" id="UP000007519"/>
    </source>
</evidence>
<dbReference type="EMBL" id="CP002831">
    <property type="protein sequence ID" value="AFC26565.1"/>
    <property type="molecule type" value="Genomic_DNA"/>
</dbReference>
<evidence type="ECO:0000259" key="11">
    <source>
        <dbReference type="PROSITE" id="PS51195"/>
    </source>
</evidence>
<dbReference type="RefSeq" id="WP_015694150.1">
    <property type="nucleotide sequence ID" value="NC_016940.1"/>
</dbReference>
<dbReference type="PANTHER" id="PTHR47959">
    <property type="entry name" value="ATP-DEPENDENT RNA HELICASE RHLE-RELATED"/>
    <property type="match status" value="1"/>
</dbReference>
<keyword evidence="13" id="KW-1185">Reference proteome</keyword>
<name>H6L605_SAPGL</name>
<dbReference type="Pfam" id="PF00270">
    <property type="entry name" value="DEAD"/>
    <property type="match status" value="1"/>
</dbReference>
<evidence type="ECO:0000256" key="7">
    <source>
        <dbReference type="RuleBase" id="RU000492"/>
    </source>
</evidence>
<dbReference type="InterPro" id="IPR001650">
    <property type="entry name" value="Helicase_C-like"/>
</dbReference>
<dbReference type="GO" id="GO:0003676">
    <property type="term" value="F:nucleic acid binding"/>
    <property type="evidence" value="ECO:0007669"/>
    <property type="project" value="InterPro"/>
</dbReference>
<evidence type="ECO:0000256" key="8">
    <source>
        <dbReference type="SAM" id="MobiDB-lite"/>
    </source>
</evidence>
<feature type="region of interest" description="Disordered" evidence="8">
    <location>
        <begin position="399"/>
        <end position="460"/>
    </location>
</feature>
<dbReference type="AlphaFoldDB" id="H6L605"/>
<evidence type="ECO:0000256" key="3">
    <source>
        <dbReference type="ARBA" id="ARBA00022806"/>
    </source>
</evidence>
<keyword evidence="2 7" id="KW-0378">Hydrolase</keyword>
<dbReference type="STRING" id="984262.SGRA_3849"/>
<dbReference type="GO" id="GO:0003724">
    <property type="term" value="F:RNA helicase activity"/>
    <property type="evidence" value="ECO:0007669"/>
    <property type="project" value="InterPro"/>
</dbReference>
<dbReference type="SMART" id="SM00487">
    <property type="entry name" value="DEXDc"/>
    <property type="match status" value="1"/>
</dbReference>
<feature type="compositionally biased region" description="Basic residues" evidence="8">
    <location>
        <begin position="446"/>
        <end position="460"/>
    </location>
</feature>
<dbReference type="PROSITE" id="PS51194">
    <property type="entry name" value="HELICASE_CTER"/>
    <property type="match status" value="1"/>
</dbReference>
<dbReference type="GO" id="GO:0016787">
    <property type="term" value="F:hydrolase activity"/>
    <property type="evidence" value="ECO:0007669"/>
    <property type="project" value="UniProtKB-KW"/>
</dbReference>
<evidence type="ECO:0000256" key="6">
    <source>
        <dbReference type="PROSITE-ProRule" id="PRU00552"/>
    </source>
</evidence>
<keyword evidence="1 7" id="KW-0547">Nucleotide-binding</keyword>
<dbReference type="InterPro" id="IPR027417">
    <property type="entry name" value="P-loop_NTPase"/>
</dbReference>
<dbReference type="KEGG" id="sgn:SGRA_3849"/>
<gene>
    <name evidence="12" type="ordered locus">SGRA_3849</name>
</gene>
<evidence type="ECO:0000256" key="4">
    <source>
        <dbReference type="ARBA" id="ARBA00022840"/>
    </source>
</evidence>